<reference evidence="14" key="1">
    <citation type="submission" date="2022-06" db="EMBL/GenBank/DDBJ databases">
        <title>Ornithinimicrobium JY.X270.</title>
        <authorList>
            <person name="Huang Y."/>
        </authorList>
    </citation>
    <scope>NUCLEOTIDE SEQUENCE</scope>
    <source>
        <strain evidence="14">JY.X270</strain>
    </source>
</reference>
<keyword evidence="15" id="KW-1185">Reference proteome</keyword>
<evidence type="ECO:0000256" key="8">
    <source>
        <dbReference type="ARBA" id="ARBA00023015"/>
    </source>
</evidence>
<sequence>MHEASLVHPVSAQWDWQHEGLCRTRSPELFFHPDGERGAVKRAREERATALCHACPVMEQCRAHALGVPEPYGVWGGLTEEEREQILSAADVRSVG</sequence>
<evidence type="ECO:0000256" key="3">
    <source>
        <dbReference type="ARBA" id="ARBA00022485"/>
    </source>
</evidence>
<dbReference type="InterPro" id="IPR003482">
    <property type="entry name" value="Whib"/>
</dbReference>
<comment type="PTM">
    <text evidence="12">Upon Fe-S cluster removal intramolecular disulfide bonds are formed.</text>
</comment>
<evidence type="ECO:0000259" key="13">
    <source>
        <dbReference type="PROSITE" id="PS51674"/>
    </source>
</evidence>
<feature type="binding site" evidence="12">
    <location>
        <position position="22"/>
    </location>
    <ligand>
        <name>[4Fe-4S] cluster</name>
        <dbReference type="ChEBI" id="CHEBI:49883"/>
    </ligand>
</feature>
<evidence type="ECO:0000256" key="1">
    <source>
        <dbReference type="ARBA" id="ARBA00004496"/>
    </source>
</evidence>
<dbReference type="HAMAP" id="MF_01479">
    <property type="entry name" value="WhiB"/>
    <property type="match status" value="1"/>
</dbReference>
<evidence type="ECO:0000256" key="4">
    <source>
        <dbReference type="ARBA" id="ARBA00022490"/>
    </source>
</evidence>
<dbReference type="Pfam" id="PF02467">
    <property type="entry name" value="Whib"/>
    <property type="match status" value="1"/>
</dbReference>
<dbReference type="PANTHER" id="PTHR38839:SF5">
    <property type="entry name" value="TRANSCRIPTIONAL REGULATOR WHID"/>
    <property type="match status" value="1"/>
</dbReference>
<keyword evidence="9 12" id="KW-0238">DNA-binding</keyword>
<evidence type="ECO:0000256" key="5">
    <source>
        <dbReference type="ARBA" id="ARBA00022723"/>
    </source>
</evidence>
<keyword evidence="8 12" id="KW-0805">Transcription regulation</keyword>
<dbReference type="PANTHER" id="PTHR38839">
    <property type="entry name" value="TRANSCRIPTIONAL REGULATOR WHID-RELATED"/>
    <property type="match status" value="1"/>
</dbReference>
<protein>
    <recommendedName>
        <fullName evidence="12">Transcriptional regulator WhiB</fullName>
    </recommendedName>
</protein>
<organism evidence="14 15">
    <name type="scientific">Ornithinimicrobium cryptoxanthini</name>
    <dbReference type="NCBI Taxonomy" id="2934161"/>
    <lineage>
        <taxon>Bacteria</taxon>
        <taxon>Bacillati</taxon>
        <taxon>Actinomycetota</taxon>
        <taxon>Actinomycetes</taxon>
        <taxon>Micrococcales</taxon>
        <taxon>Ornithinimicrobiaceae</taxon>
        <taxon>Ornithinimicrobium</taxon>
    </lineage>
</organism>
<evidence type="ECO:0000256" key="11">
    <source>
        <dbReference type="ARBA" id="ARBA00023163"/>
    </source>
</evidence>
<keyword evidence="11 12" id="KW-0804">Transcription</keyword>
<feature type="binding site" evidence="12">
    <location>
        <position position="52"/>
    </location>
    <ligand>
        <name>[4Fe-4S] cluster</name>
        <dbReference type="ChEBI" id="CHEBI:49883"/>
    </ligand>
</feature>
<name>A0ABY4YHJ2_9MICO</name>
<keyword evidence="6 12" id="KW-0408">Iron</keyword>
<comment type="PTM">
    <text evidence="12">The Fe-S cluster can be nitrosylated by nitric oxide (NO).</text>
</comment>
<comment type="function">
    <text evidence="12">Acts as a transcriptional regulator. Probably redox-responsive. The apo- but not holo-form probably binds DNA.</text>
</comment>
<evidence type="ECO:0000313" key="14">
    <source>
        <dbReference type="EMBL" id="USQ76255.1"/>
    </source>
</evidence>
<accession>A0ABY4YHJ2</accession>
<feature type="domain" description="4Fe-4S Wbl-type" evidence="13">
    <location>
        <begin position="21"/>
        <end position="85"/>
    </location>
</feature>
<evidence type="ECO:0000256" key="6">
    <source>
        <dbReference type="ARBA" id="ARBA00023004"/>
    </source>
</evidence>
<comment type="cofactor">
    <cofactor evidence="12">
        <name>[4Fe-4S] cluster</name>
        <dbReference type="ChEBI" id="CHEBI:49883"/>
    </cofactor>
    <text evidence="12">Binds 1 [4Fe-4S] cluster per subunit. Following nitrosylation of the [4Fe-4S] cluster binds 1 [4Fe-8(NO)] cluster per subunit.</text>
</comment>
<keyword evidence="5 12" id="KW-0479">Metal-binding</keyword>
<keyword evidence="10 12" id="KW-1015">Disulfide bond</keyword>
<keyword evidence="4 12" id="KW-0963">Cytoplasm</keyword>
<evidence type="ECO:0000256" key="12">
    <source>
        <dbReference type="HAMAP-Rule" id="MF_01479"/>
    </source>
</evidence>
<comment type="similarity">
    <text evidence="2 12">Belongs to the WhiB family.</text>
</comment>
<feature type="binding site" evidence="12">
    <location>
        <position position="61"/>
    </location>
    <ligand>
        <name>[4Fe-4S] cluster</name>
        <dbReference type="ChEBI" id="CHEBI:49883"/>
    </ligand>
</feature>
<gene>
    <name evidence="12" type="primary">whiB</name>
    <name evidence="14" type="ORF">NF557_16960</name>
</gene>
<feature type="binding site" evidence="12">
    <location>
        <position position="55"/>
    </location>
    <ligand>
        <name>[4Fe-4S] cluster</name>
        <dbReference type="ChEBI" id="CHEBI:49883"/>
    </ligand>
</feature>
<evidence type="ECO:0000256" key="10">
    <source>
        <dbReference type="ARBA" id="ARBA00023157"/>
    </source>
</evidence>
<dbReference type="PROSITE" id="PS51674">
    <property type="entry name" value="4FE4S_WBL"/>
    <property type="match status" value="1"/>
</dbReference>
<keyword evidence="7 12" id="KW-0411">Iron-sulfur</keyword>
<evidence type="ECO:0000256" key="9">
    <source>
        <dbReference type="ARBA" id="ARBA00023125"/>
    </source>
</evidence>
<dbReference type="InterPro" id="IPR034768">
    <property type="entry name" value="4FE4S_WBL"/>
</dbReference>
<comment type="subcellular location">
    <subcellularLocation>
        <location evidence="1 12">Cytoplasm</location>
    </subcellularLocation>
</comment>
<evidence type="ECO:0000313" key="15">
    <source>
        <dbReference type="Proteomes" id="UP001056535"/>
    </source>
</evidence>
<keyword evidence="3 12" id="KW-0004">4Fe-4S</keyword>
<dbReference type="Proteomes" id="UP001056535">
    <property type="component" value="Chromosome"/>
</dbReference>
<evidence type="ECO:0000256" key="2">
    <source>
        <dbReference type="ARBA" id="ARBA00006597"/>
    </source>
</evidence>
<evidence type="ECO:0000256" key="7">
    <source>
        <dbReference type="ARBA" id="ARBA00023014"/>
    </source>
</evidence>
<proteinExistence type="inferred from homology"/>
<dbReference type="EMBL" id="CP099490">
    <property type="protein sequence ID" value="USQ76255.1"/>
    <property type="molecule type" value="Genomic_DNA"/>
</dbReference>